<dbReference type="CDD" id="cd04305">
    <property type="entry name" value="HAD_Neu5Ac-Pase_like"/>
    <property type="match status" value="1"/>
</dbReference>
<dbReference type="InterPro" id="IPR036412">
    <property type="entry name" value="HAD-like_sf"/>
</dbReference>
<dbReference type="InterPro" id="IPR011951">
    <property type="entry name" value="HAD-SF_hydro_IA_YjjG/PynA"/>
</dbReference>
<comment type="caution">
    <text evidence="1">The sequence shown here is derived from an EMBL/GenBank/DDBJ whole genome shotgun (WGS) entry which is preliminary data.</text>
</comment>
<dbReference type="EMBL" id="PIQH01000007">
    <property type="protein sequence ID" value="RUO79905.1"/>
    <property type="molecule type" value="Genomic_DNA"/>
</dbReference>
<evidence type="ECO:0000313" key="2">
    <source>
        <dbReference type="Proteomes" id="UP000287996"/>
    </source>
</evidence>
<keyword evidence="2" id="KW-1185">Reference proteome</keyword>
<dbReference type="AlphaFoldDB" id="A0A432ZPP8"/>
<dbReference type="SFLD" id="SFLDG01129">
    <property type="entry name" value="C1.5:_HAD__Beta-PGM__Phosphata"/>
    <property type="match status" value="1"/>
</dbReference>
<protein>
    <submittedName>
        <fullName evidence="1">Noncanonical pyrimidine nucleotidase, YjjG family</fullName>
    </submittedName>
</protein>
<dbReference type="InterPro" id="IPR023214">
    <property type="entry name" value="HAD_sf"/>
</dbReference>
<dbReference type="Gene3D" id="1.10.150.240">
    <property type="entry name" value="Putative phosphatase, domain 2"/>
    <property type="match status" value="1"/>
</dbReference>
<dbReference type="Gene3D" id="3.40.50.1000">
    <property type="entry name" value="HAD superfamily/HAD-like"/>
    <property type="match status" value="1"/>
</dbReference>
<dbReference type="NCBIfam" id="TIGR02254">
    <property type="entry name" value="YjjG_YfnB"/>
    <property type="match status" value="1"/>
</dbReference>
<reference evidence="1 2" key="1">
    <citation type="journal article" date="2011" name="Front. Microbiol.">
        <title>Genomic signatures of strain selection and enhancement in Bacillus atrophaeus var. globigii, a historical biowarfare simulant.</title>
        <authorList>
            <person name="Gibbons H.S."/>
            <person name="Broomall S.M."/>
            <person name="McNew L.A."/>
            <person name="Daligault H."/>
            <person name="Chapman C."/>
            <person name="Bruce D."/>
            <person name="Karavis M."/>
            <person name="Krepps M."/>
            <person name="McGregor P.A."/>
            <person name="Hong C."/>
            <person name="Park K.H."/>
            <person name="Akmal A."/>
            <person name="Feldman A."/>
            <person name="Lin J.S."/>
            <person name="Chang W.E."/>
            <person name="Higgs B.W."/>
            <person name="Demirev P."/>
            <person name="Lindquist J."/>
            <person name="Liem A."/>
            <person name="Fochler E."/>
            <person name="Read T.D."/>
            <person name="Tapia R."/>
            <person name="Johnson S."/>
            <person name="Bishop-Lilly K.A."/>
            <person name="Detter C."/>
            <person name="Han C."/>
            <person name="Sozhamannan S."/>
            <person name="Rosenzweig C.N."/>
            <person name="Skowronski E.W."/>
        </authorList>
    </citation>
    <scope>NUCLEOTIDE SEQUENCE [LARGE SCALE GENOMIC DNA]</scope>
    <source>
        <strain evidence="1 2">CC-PW-9</strain>
    </source>
</reference>
<dbReference type="PANTHER" id="PTHR47478:SF1">
    <property type="entry name" value="PYRIMIDINE 5'-NUCLEOTIDASE YJJG"/>
    <property type="match status" value="1"/>
</dbReference>
<sequence>MHYDWVVFDADETLFTFDGKAGLQQLLAQHNVPWHEDHFDDFARVNKPLWHAFQRGEISAQDIKEQRFVGWDERLGLSSFELNRRFMSIMAEICEPIDGAKALLDSLHGKAKMGIITNGFTELQQERLDAHGFNHFFDFIVVSEEEGLAKPDPAIFHLAERQHMQHPERESVLMVGDNLHSDVLGGQRAGWHTCWFQRQPEPVPEDIIPTLTVSHLSELQRALV</sequence>
<dbReference type="SFLD" id="SFLDS00003">
    <property type="entry name" value="Haloacid_Dehalogenase"/>
    <property type="match status" value="1"/>
</dbReference>
<name>A0A432ZPP8_9GAMM</name>
<gene>
    <name evidence="1" type="ORF">CWI84_08060</name>
</gene>
<dbReference type="Proteomes" id="UP000287996">
    <property type="component" value="Unassembled WGS sequence"/>
</dbReference>
<evidence type="ECO:0000313" key="1">
    <source>
        <dbReference type="EMBL" id="RUO79905.1"/>
    </source>
</evidence>
<dbReference type="SUPFAM" id="SSF56784">
    <property type="entry name" value="HAD-like"/>
    <property type="match status" value="1"/>
</dbReference>
<accession>A0A432ZPP8</accession>
<dbReference type="NCBIfam" id="TIGR01549">
    <property type="entry name" value="HAD-SF-IA-v1"/>
    <property type="match status" value="1"/>
</dbReference>
<dbReference type="GO" id="GO:0008253">
    <property type="term" value="F:5'-nucleotidase activity"/>
    <property type="evidence" value="ECO:0007669"/>
    <property type="project" value="InterPro"/>
</dbReference>
<dbReference type="Pfam" id="PF00702">
    <property type="entry name" value="Hydrolase"/>
    <property type="match status" value="1"/>
</dbReference>
<dbReference type="InterPro" id="IPR006439">
    <property type="entry name" value="HAD-SF_hydro_IA"/>
</dbReference>
<dbReference type="OrthoDB" id="148966at2"/>
<organism evidence="1 2">
    <name type="scientific">Idiomarina tyrosinivorans</name>
    <dbReference type="NCBI Taxonomy" id="1445662"/>
    <lineage>
        <taxon>Bacteria</taxon>
        <taxon>Pseudomonadati</taxon>
        <taxon>Pseudomonadota</taxon>
        <taxon>Gammaproteobacteria</taxon>
        <taxon>Alteromonadales</taxon>
        <taxon>Idiomarinaceae</taxon>
        <taxon>Idiomarina</taxon>
    </lineage>
</organism>
<dbReference type="RefSeq" id="WP_126842080.1">
    <property type="nucleotide sequence ID" value="NZ_PIQH01000007.1"/>
</dbReference>
<dbReference type="InterPro" id="IPR052550">
    <property type="entry name" value="Pyrimidine_5'-ntase_YjjG"/>
</dbReference>
<dbReference type="InterPro" id="IPR023198">
    <property type="entry name" value="PGP-like_dom2"/>
</dbReference>
<proteinExistence type="predicted"/>
<dbReference type="PANTHER" id="PTHR47478">
    <property type="match status" value="1"/>
</dbReference>
<dbReference type="NCBIfam" id="NF006976">
    <property type="entry name" value="PRK09449.1"/>
    <property type="match status" value="1"/>
</dbReference>